<feature type="binding site" evidence="9">
    <location>
        <position position="370"/>
    </location>
    <ligand>
        <name>(2R)-2-phosphoglycerate</name>
        <dbReference type="ChEBI" id="CHEBI:58289"/>
    </ligand>
</feature>
<feature type="binding site" evidence="9">
    <location>
        <position position="248"/>
    </location>
    <ligand>
        <name>Mg(2+)</name>
        <dbReference type="ChEBI" id="CHEBI:18420"/>
    </ligand>
</feature>
<evidence type="ECO:0000313" key="12">
    <source>
        <dbReference type="EMBL" id="MFC6706568.1"/>
    </source>
</evidence>
<reference evidence="13" key="1">
    <citation type="journal article" date="2019" name="Int. J. Syst. Evol. Microbiol.">
        <title>The Global Catalogue of Microorganisms (GCM) 10K type strain sequencing project: providing services to taxonomists for standard genome sequencing and annotation.</title>
        <authorList>
            <consortium name="The Broad Institute Genomics Platform"/>
            <consortium name="The Broad Institute Genome Sequencing Center for Infectious Disease"/>
            <person name="Wu L."/>
            <person name="Ma J."/>
        </authorList>
    </citation>
    <scope>NUCLEOTIDE SEQUENCE [LARGE SCALE GENOMIC DNA]</scope>
    <source>
        <strain evidence="13">CCUG 58127</strain>
    </source>
</reference>
<evidence type="ECO:0000259" key="10">
    <source>
        <dbReference type="SMART" id="SM01192"/>
    </source>
</evidence>
<dbReference type="PRINTS" id="PR00148">
    <property type="entry name" value="ENOLASE"/>
</dbReference>
<feature type="binding site" evidence="9">
    <location>
        <position position="169"/>
    </location>
    <ligand>
        <name>(2R)-2-phosphoglycerate</name>
        <dbReference type="ChEBI" id="CHEBI:58289"/>
    </ligand>
</feature>
<comment type="similarity">
    <text evidence="2 9">Belongs to the enolase family.</text>
</comment>
<gene>
    <name evidence="9 12" type="primary">eno</name>
    <name evidence="12" type="ORF">ACFQDH_15215</name>
</gene>
<dbReference type="InterPro" id="IPR020811">
    <property type="entry name" value="Enolase_N"/>
</dbReference>
<evidence type="ECO:0000259" key="11">
    <source>
        <dbReference type="SMART" id="SM01193"/>
    </source>
</evidence>
<evidence type="ECO:0000256" key="6">
    <source>
        <dbReference type="ARBA" id="ARBA00022842"/>
    </source>
</evidence>
<dbReference type="NCBIfam" id="TIGR01060">
    <property type="entry name" value="eno"/>
    <property type="match status" value="1"/>
</dbReference>
<comment type="caution">
    <text evidence="12">The sequence shown here is derived from an EMBL/GenBank/DDBJ whole genome shotgun (WGS) entry which is preliminary data.</text>
</comment>
<keyword evidence="9" id="KW-0479">Metal-binding</keyword>
<dbReference type="PIRSF" id="PIRSF001400">
    <property type="entry name" value="Enolase"/>
    <property type="match status" value="1"/>
</dbReference>
<dbReference type="Pfam" id="PF03952">
    <property type="entry name" value="Enolase_N"/>
    <property type="match status" value="1"/>
</dbReference>
<dbReference type="SFLD" id="SFLDF00002">
    <property type="entry name" value="enolase"/>
    <property type="match status" value="1"/>
</dbReference>
<accession>A0ABW2AIK3</accession>
<protein>
    <recommendedName>
        <fullName evidence="4 9">Enolase</fullName>
        <ecNumber evidence="3 9">4.2.1.11</ecNumber>
    </recommendedName>
    <alternativeName>
        <fullName evidence="9">2-phospho-D-glycerate hydro-lyase</fullName>
    </alternativeName>
    <alternativeName>
        <fullName evidence="9">2-phosphoglycerate dehydratase</fullName>
    </alternativeName>
</protein>
<evidence type="ECO:0000256" key="5">
    <source>
        <dbReference type="ARBA" id="ARBA00022525"/>
    </source>
</evidence>
<feature type="binding site" evidence="9">
    <location>
        <position position="392"/>
    </location>
    <ligand>
        <name>(2R)-2-phosphoglycerate</name>
        <dbReference type="ChEBI" id="CHEBI:58289"/>
    </ligand>
</feature>
<dbReference type="PANTHER" id="PTHR11902">
    <property type="entry name" value="ENOLASE"/>
    <property type="match status" value="1"/>
</dbReference>
<feature type="active site" description="Proton acceptor" evidence="9">
    <location>
        <position position="341"/>
    </location>
</feature>
<dbReference type="SUPFAM" id="SSF51604">
    <property type="entry name" value="Enolase C-terminal domain-like"/>
    <property type="match status" value="1"/>
</dbReference>
<comment type="pathway">
    <text evidence="1 9">Carbohydrate degradation; glycolysis; pyruvate from D-glyceraldehyde 3-phosphate: step 4/5.</text>
</comment>
<dbReference type="EC" id="4.2.1.11" evidence="3 9"/>
<dbReference type="Gene3D" id="3.30.390.10">
    <property type="entry name" value="Enolase-like, N-terminal domain"/>
    <property type="match status" value="1"/>
</dbReference>
<keyword evidence="9" id="KW-0963">Cytoplasm</keyword>
<dbReference type="RefSeq" id="WP_382403234.1">
    <property type="nucleotide sequence ID" value="NZ_JBHSWH010000001.1"/>
</dbReference>
<dbReference type="SUPFAM" id="SSF54826">
    <property type="entry name" value="Enolase N-terminal domain-like"/>
    <property type="match status" value="1"/>
</dbReference>
<comment type="subcellular location">
    <subcellularLocation>
        <location evidence="9">Cytoplasm</location>
    </subcellularLocation>
    <subcellularLocation>
        <location evidence="9">Secreted</location>
    </subcellularLocation>
    <subcellularLocation>
        <location evidence="9">Cell surface</location>
    </subcellularLocation>
    <text evidence="9">Fractions of enolase are present in both the cytoplasm and on the cell surface.</text>
</comment>
<feature type="domain" description="Enolase N-terminal" evidence="11">
    <location>
        <begin position="9"/>
        <end position="138"/>
    </location>
</feature>
<feature type="active site" description="Proton donor" evidence="9">
    <location>
        <position position="211"/>
    </location>
</feature>
<evidence type="ECO:0000256" key="1">
    <source>
        <dbReference type="ARBA" id="ARBA00005031"/>
    </source>
</evidence>
<dbReference type="Pfam" id="PF00113">
    <property type="entry name" value="Enolase_C"/>
    <property type="match status" value="1"/>
</dbReference>
<dbReference type="InterPro" id="IPR020810">
    <property type="entry name" value="Enolase_C"/>
</dbReference>
<dbReference type="HAMAP" id="MF_00318">
    <property type="entry name" value="Enolase"/>
    <property type="match status" value="1"/>
</dbReference>
<comment type="cofactor">
    <cofactor evidence="9">
        <name>Mg(2+)</name>
        <dbReference type="ChEBI" id="CHEBI:18420"/>
    </cofactor>
    <text evidence="9">Binds a second Mg(2+) ion via substrate during catalysis.</text>
</comment>
<dbReference type="SFLD" id="SFLDG00178">
    <property type="entry name" value="enolase"/>
    <property type="match status" value="1"/>
</dbReference>
<comment type="function">
    <text evidence="9">Catalyzes the reversible conversion of 2-phosphoglycerate (2-PG) into phosphoenolpyruvate (PEP). It is essential for the degradation of carbohydrates via glycolysis.</text>
</comment>
<dbReference type="CDD" id="cd03313">
    <property type="entry name" value="enolase"/>
    <property type="match status" value="1"/>
</dbReference>
<dbReference type="InterPro" id="IPR036849">
    <property type="entry name" value="Enolase-like_C_sf"/>
</dbReference>
<feature type="domain" description="Enolase C-terminal TIM barrel" evidence="10">
    <location>
        <begin position="145"/>
        <end position="424"/>
    </location>
</feature>
<comment type="catalytic activity">
    <reaction evidence="9">
        <text>(2R)-2-phosphoglycerate = phosphoenolpyruvate + H2O</text>
        <dbReference type="Rhea" id="RHEA:10164"/>
        <dbReference type="ChEBI" id="CHEBI:15377"/>
        <dbReference type="ChEBI" id="CHEBI:58289"/>
        <dbReference type="ChEBI" id="CHEBI:58702"/>
        <dbReference type="EC" id="4.2.1.11"/>
    </reaction>
</comment>
<dbReference type="Gene3D" id="3.20.20.120">
    <property type="entry name" value="Enolase-like C-terminal domain"/>
    <property type="match status" value="1"/>
</dbReference>
<dbReference type="Proteomes" id="UP001596298">
    <property type="component" value="Unassembled WGS sequence"/>
</dbReference>
<dbReference type="SMART" id="SM01192">
    <property type="entry name" value="Enolase_C"/>
    <property type="match status" value="1"/>
</dbReference>
<proteinExistence type="inferred from homology"/>
<feature type="binding site" evidence="9">
    <location>
        <position position="341"/>
    </location>
    <ligand>
        <name>(2R)-2-phosphoglycerate</name>
        <dbReference type="ChEBI" id="CHEBI:58289"/>
    </ligand>
</feature>
<sequence length="426" mass="46047">MTTNQDVRLTGVSAEQILDSRGHPTLQVEVVTADGLSFFGSAPSGASTGEHEARELRDGGTDFRGLGVTKAMTFVDSQIEPVLTEKAWTTLDQIDGTLAALDGTGNFAKIGANTAVAVSIACARAFAHQQRIPLHQWVSEQLGTTPVMPVPHFNVVNGGAHAANDLAFQEFLIAPTGARTISDAIQMGAEIYAALESELRSRFGALGVGDEGGFAPDTDDENQVLDVLVRSIERAGLSPGLNVRLALDAAANSFYDGKYYRLHGRWRSADDLLERYVHLAANYPIWSIEDPFDESDRDAWRDIVDRLGSTVQILGDDIFVTDAQRIRVGAKEGIANAALIKPNQVGTVTQTLEALRAAQEVGFRTMVSHRSGETLDTFIADLAVGAGTGQLKAGAPARGERVAKYNRLTRLQKLHPELRYAHWWAD</sequence>
<name>A0ABW2AIK3_9MICO</name>
<feature type="binding site" evidence="9">
    <location>
        <position position="371"/>
    </location>
    <ligand>
        <name>(2R)-2-phosphoglycerate</name>
        <dbReference type="ChEBI" id="CHEBI:58289"/>
    </ligand>
</feature>
<evidence type="ECO:0000256" key="8">
    <source>
        <dbReference type="ARBA" id="ARBA00023239"/>
    </source>
</evidence>
<evidence type="ECO:0000256" key="3">
    <source>
        <dbReference type="ARBA" id="ARBA00012058"/>
    </source>
</evidence>
<evidence type="ECO:0000256" key="4">
    <source>
        <dbReference type="ARBA" id="ARBA00017068"/>
    </source>
</evidence>
<keyword evidence="5 9" id="KW-0964">Secreted</keyword>
<dbReference type="GO" id="GO:0004634">
    <property type="term" value="F:phosphopyruvate hydratase activity"/>
    <property type="evidence" value="ECO:0007669"/>
    <property type="project" value="UniProtKB-EC"/>
</dbReference>
<organism evidence="12 13">
    <name type="scientific">Flexivirga alba</name>
    <dbReference type="NCBI Taxonomy" id="702742"/>
    <lineage>
        <taxon>Bacteria</taxon>
        <taxon>Bacillati</taxon>
        <taxon>Actinomycetota</taxon>
        <taxon>Actinomycetes</taxon>
        <taxon>Micrococcales</taxon>
        <taxon>Dermacoccaceae</taxon>
        <taxon>Flexivirga</taxon>
    </lineage>
</organism>
<dbReference type="SFLD" id="SFLDS00001">
    <property type="entry name" value="Enolase"/>
    <property type="match status" value="1"/>
</dbReference>
<evidence type="ECO:0000256" key="9">
    <source>
        <dbReference type="HAMAP-Rule" id="MF_00318"/>
    </source>
</evidence>
<keyword evidence="8 9" id="KW-0456">Lyase</keyword>
<evidence type="ECO:0000256" key="7">
    <source>
        <dbReference type="ARBA" id="ARBA00023152"/>
    </source>
</evidence>
<evidence type="ECO:0000256" key="2">
    <source>
        <dbReference type="ARBA" id="ARBA00009604"/>
    </source>
</evidence>
<dbReference type="InterPro" id="IPR029017">
    <property type="entry name" value="Enolase-like_N"/>
</dbReference>
<dbReference type="InterPro" id="IPR000941">
    <property type="entry name" value="Enolase"/>
</dbReference>
<dbReference type="SMART" id="SM01193">
    <property type="entry name" value="Enolase_N"/>
    <property type="match status" value="1"/>
</dbReference>
<evidence type="ECO:0000313" key="13">
    <source>
        <dbReference type="Proteomes" id="UP001596298"/>
    </source>
</evidence>
<keyword evidence="6 9" id="KW-0460">Magnesium</keyword>
<feature type="binding site" evidence="9">
    <location>
        <position position="289"/>
    </location>
    <ligand>
        <name>Mg(2+)</name>
        <dbReference type="ChEBI" id="CHEBI:18420"/>
    </ligand>
</feature>
<dbReference type="PANTHER" id="PTHR11902:SF1">
    <property type="entry name" value="ENOLASE"/>
    <property type="match status" value="1"/>
</dbReference>
<keyword evidence="13" id="KW-1185">Reference proteome</keyword>
<dbReference type="EMBL" id="JBHSWH010000001">
    <property type="protein sequence ID" value="MFC6706568.1"/>
    <property type="molecule type" value="Genomic_DNA"/>
</dbReference>
<keyword evidence="7 9" id="KW-0324">Glycolysis</keyword>
<feature type="binding site" evidence="9">
    <location>
        <position position="316"/>
    </location>
    <ligand>
        <name>Mg(2+)</name>
        <dbReference type="ChEBI" id="CHEBI:18420"/>
    </ligand>
</feature>